<dbReference type="RefSeq" id="WP_068106237.1">
    <property type="nucleotide sequence ID" value="NZ_CP015079.1"/>
</dbReference>
<sequence>MSILFAPVVTGTLSFEDCVVGTALPTLDLPLDRTLVVATAMASQDFEDVHHDPGKATERGTPDIFMSINSTNGFIDRYVTDVFGPTARISKVSLRLGVPNFPGDTMTFTGEVVEVDGATLTVSVVGRNARGAHVTAEVRLVPTRPTSSDEGDN</sequence>
<dbReference type="PATRIC" id="fig|1300347.3.peg.603"/>
<dbReference type="InterPro" id="IPR029069">
    <property type="entry name" value="HotDog_dom_sf"/>
</dbReference>
<organism evidence="1 2">
    <name type="scientific">Nocardioides dokdonensis FR1436</name>
    <dbReference type="NCBI Taxonomy" id="1300347"/>
    <lineage>
        <taxon>Bacteria</taxon>
        <taxon>Bacillati</taxon>
        <taxon>Actinomycetota</taxon>
        <taxon>Actinomycetes</taxon>
        <taxon>Propionibacteriales</taxon>
        <taxon>Nocardioidaceae</taxon>
        <taxon>Nocardioides</taxon>
    </lineage>
</organism>
<evidence type="ECO:0008006" key="3">
    <source>
        <dbReference type="Google" id="ProtNLM"/>
    </source>
</evidence>
<name>A0A1A9GHG4_9ACTN</name>
<dbReference type="Gene3D" id="3.10.129.10">
    <property type="entry name" value="Hotdog Thioesterase"/>
    <property type="match status" value="1"/>
</dbReference>
<accession>A0A1A9GHG4</accession>
<dbReference type="OrthoDB" id="4736831at2"/>
<protein>
    <recommendedName>
        <fullName evidence="3">MaoC like domain protein</fullName>
    </recommendedName>
</protein>
<dbReference type="EMBL" id="CP015079">
    <property type="protein sequence ID" value="ANH37053.1"/>
    <property type="molecule type" value="Genomic_DNA"/>
</dbReference>
<reference evidence="1 2" key="1">
    <citation type="submission" date="2016-03" db="EMBL/GenBank/DDBJ databases">
        <title>Complete genome sequence of a soil Actinobacterium, Nocardioides dokdonensis FR1436.</title>
        <authorList>
            <person name="Kwon S.-K."/>
            <person name="Kim K."/>
            <person name="Kim J.F."/>
        </authorList>
    </citation>
    <scope>NUCLEOTIDE SEQUENCE [LARGE SCALE GENOMIC DNA]</scope>
    <source>
        <strain evidence="1 2">FR1436</strain>
    </source>
</reference>
<keyword evidence="2" id="KW-1185">Reference proteome</keyword>
<evidence type="ECO:0000313" key="1">
    <source>
        <dbReference type="EMBL" id="ANH37053.1"/>
    </source>
</evidence>
<gene>
    <name evidence="1" type="ORF">I601_0601</name>
</gene>
<dbReference type="AlphaFoldDB" id="A0A1A9GHG4"/>
<dbReference type="SUPFAM" id="SSF54637">
    <property type="entry name" value="Thioesterase/thiol ester dehydrase-isomerase"/>
    <property type="match status" value="1"/>
</dbReference>
<dbReference type="KEGG" id="ndk:I601_0601"/>
<dbReference type="Proteomes" id="UP000077868">
    <property type="component" value="Chromosome"/>
</dbReference>
<evidence type="ECO:0000313" key="2">
    <source>
        <dbReference type="Proteomes" id="UP000077868"/>
    </source>
</evidence>
<dbReference type="STRING" id="1300347.I601_0601"/>
<proteinExistence type="predicted"/>